<feature type="transmembrane region" description="Helical" evidence="1">
    <location>
        <begin position="71"/>
        <end position="91"/>
    </location>
</feature>
<reference evidence="3" key="1">
    <citation type="submission" date="2016-03" db="EMBL/GenBank/DDBJ databases">
        <authorList>
            <person name="Ray J."/>
            <person name="Price M."/>
            <person name="Deutschbauer A."/>
        </authorList>
    </citation>
    <scope>NUCLEOTIDE SEQUENCE [LARGE SCALE GENOMIC DNA]</scope>
    <source>
        <strain evidence="3">FW300-N1B4</strain>
    </source>
</reference>
<dbReference type="Proteomes" id="UP000076489">
    <property type="component" value="Unassembled WGS sequence"/>
</dbReference>
<evidence type="ECO:0000313" key="2">
    <source>
        <dbReference type="EMBL" id="KZN20622.1"/>
    </source>
</evidence>
<keyword evidence="1" id="KW-0812">Transmembrane</keyword>
<protein>
    <recommendedName>
        <fullName evidence="4">Transmembrane protein</fullName>
    </recommendedName>
</protein>
<sequence>MAWTDKVRSWDYDLTPVYGWFADIVEFHVQRTGWPAYIGIAAVIIVAGLVFKPTRPIFTFLLTNVINSLFSYAQIVGSLLTVHVLGGLWKLMLSFFHRARHWVKESITKRG</sequence>
<feature type="transmembrane region" description="Helical" evidence="1">
    <location>
        <begin position="34"/>
        <end position="51"/>
    </location>
</feature>
<name>A0A161ZFG6_PSEFL</name>
<dbReference type="RefSeq" id="WP_063340668.1">
    <property type="nucleotide sequence ID" value="NZ_LUKJ01000002.1"/>
</dbReference>
<evidence type="ECO:0008006" key="4">
    <source>
        <dbReference type="Google" id="ProtNLM"/>
    </source>
</evidence>
<dbReference type="AlphaFoldDB" id="A0A161ZFG6"/>
<dbReference type="OrthoDB" id="7005635at2"/>
<comment type="caution">
    <text evidence="2">The sequence shown here is derived from an EMBL/GenBank/DDBJ whole genome shotgun (WGS) entry which is preliminary data.</text>
</comment>
<reference evidence="2 3" key="2">
    <citation type="journal article" date="2018" name="Nature">
        <title>Mutant phenotypes for thousands of bacterial genes of unknown function.</title>
        <authorList>
            <person name="Price M.N."/>
            <person name="Wetmore K.M."/>
            <person name="Waters R.J."/>
            <person name="Callaghan M."/>
            <person name="Ray J."/>
            <person name="Liu H."/>
            <person name="Kuehl J.V."/>
            <person name="Melnyk R.A."/>
            <person name="Lamson J.S."/>
            <person name="Suh Y."/>
            <person name="Carlson H.K."/>
            <person name="Esquivel Z."/>
            <person name="Sadeeshkumar H."/>
            <person name="Chakraborty R."/>
            <person name="Zane G.M."/>
            <person name="Rubin B.E."/>
            <person name="Wall J.D."/>
            <person name="Visel A."/>
            <person name="Bristow J."/>
            <person name="Blow M.J."/>
            <person name="Arkin A.P."/>
            <person name="Deutschbauer A.M."/>
        </authorList>
    </citation>
    <scope>NUCLEOTIDE SEQUENCE [LARGE SCALE GENOMIC DNA]</scope>
    <source>
        <strain evidence="2 3">FW300-N1B4</strain>
    </source>
</reference>
<gene>
    <name evidence="2" type="ORF">A1D17_03525</name>
</gene>
<dbReference type="EMBL" id="LUKJ01000002">
    <property type="protein sequence ID" value="KZN20622.1"/>
    <property type="molecule type" value="Genomic_DNA"/>
</dbReference>
<keyword evidence="1" id="KW-0472">Membrane</keyword>
<proteinExistence type="predicted"/>
<keyword evidence="1" id="KW-1133">Transmembrane helix</keyword>
<evidence type="ECO:0000256" key="1">
    <source>
        <dbReference type="SAM" id="Phobius"/>
    </source>
</evidence>
<evidence type="ECO:0000313" key="3">
    <source>
        <dbReference type="Proteomes" id="UP000076489"/>
    </source>
</evidence>
<accession>A0A161ZFG6</accession>
<organism evidence="2 3">
    <name type="scientific">Pseudomonas fluorescens</name>
    <dbReference type="NCBI Taxonomy" id="294"/>
    <lineage>
        <taxon>Bacteria</taxon>
        <taxon>Pseudomonadati</taxon>
        <taxon>Pseudomonadota</taxon>
        <taxon>Gammaproteobacteria</taxon>
        <taxon>Pseudomonadales</taxon>
        <taxon>Pseudomonadaceae</taxon>
        <taxon>Pseudomonas</taxon>
    </lineage>
</organism>